<dbReference type="RefSeq" id="WP_211469411.1">
    <property type="nucleotide sequence ID" value="NZ_JAGSXH010000068.1"/>
</dbReference>
<dbReference type="InterPro" id="IPR006143">
    <property type="entry name" value="RND_pump_MFP"/>
</dbReference>
<keyword evidence="7" id="KW-1185">Reference proteome</keyword>
<organism evidence="6 7">
    <name type="scientific">Actinocrinis puniceicyclus</name>
    <dbReference type="NCBI Taxonomy" id="977794"/>
    <lineage>
        <taxon>Bacteria</taxon>
        <taxon>Bacillati</taxon>
        <taxon>Actinomycetota</taxon>
        <taxon>Actinomycetes</taxon>
        <taxon>Catenulisporales</taxon>
        <taxon>Actinospicaceae</taxon>
        <taxon>Actinocrinis</taxon>
    </lineage>
</organism>
<dbReference type="AlphaFoldDB" id="A0A8J8BE10"/>
<feature type="signal peptide" evidence="3">
    <location>
        <begin position="1"/>
        <end position="22"/>
    </location>
</feature>
<dbReference type="GO" id="GO:0015562">
    <property type="term" value="F:efflux transmembrane transporter activity"/>
    <property type="evidence" value="ECO:0007669"/>
    <property type="project" value="TreeGrafter"/>
</dbReference>
<accession>A0A8J8BE10</accession>
<comment type="caution">
    <text evidence="6">The sequence shown here is derived from an EMBL/GenBank/DDBJ whole genome shotgun (WGS) entry which is preliminary data.</text>
</comment>
<feature type="domain" description="AprE-like beta-barrel" evidence="5">
    <location>
        <begin position="310"/>
        <end position="392"/>
    </location>
</feature>
<dbReference type="Gene3D" id="2.40.30.170">
    <property type="match status" value="1"/>
</dbReference>
<feature type="chain" id="PRO_5038723060" evidence="3">
    <location>
        <begin position="23"/>
        <end position="467"/>
    </location>
</feature>
<reference evidence="6" key="1">
    <citation type="submission" date="2021-04" db="EMBL/GenBank/DDBJ databases">
        <title>Genome based classification of Actinospica acidithermotolerans sp. nov., an actinobacterium isolated from an Indonesian hot spring.</title>
        <authorList>
            <person name="Kusuma A.B."/>
            <person name="Putra K.E."/>
            <person name="Nafisah S."/>
            <person name="Loh J."/>
            <person name="Nouioui I."/>
            <person name="Goodfellow M."/>
        </authorList>
    </citation>
    <scope>NUCLEOTIDE SEQUENCE</scope>
    <source>
        <strain evidence="6">DSM 45618</strain>
    </source>
</reference>
<evidence type="ECO:0000313" key="6">
    <source>
        <dbReference type="EMBL" id="MBS2965050.1"/>
    </source>
</evidence>
<comment type="similarity">
    <text evidence="1">Belongs to the membrane fusion protein (MFP) (TC 8.A.1) family.</text>
</comment>
<feature type="region of interest" description="Disordered" evidence="2">
    <location>
        <begin position="108"/>
        <end position="147"/>
    </location>
</feature>
<dbReference type="Pfam" id="PF25989">
    <property type="entry name" value="YknX_C"/>
    <property type="match status" value="1"/>
</dbReference>
<name>A0A8J8BE10_9ACTN</name>
<dbReference type="Pfam" id="PF26002">
    <property type="entry name" value="Beta-barrel_AprE"/>
    <property type="match status" value="1"/>
</dbReference>
<dbReference type="Gene3D" id="2.40.50.100">
    <property type="match status" value="1"/>
</dbReference>
<sequence>MSRLRVGAGFLLTLTTAAAALAGCTSNSDAQVKVAAIGYGTVAQVVQAPANIVPKAQVVLSAAADGTVARLAVQDGQHVAAGQVLAVLSSPAARQQLAEAKKAADQAAAAGGSAGPGNTVQTTGAGFTRAESAARDRADRAFGQARQAARKITDPALRKALLDQIAATQSSYDAAISAVDQSVTEFQQGLASASQVLAALGQAQQTQAQAAVDVAQRTVDALTVTAPISGIVTLGTGQAGAGAAGLGSLSQLLSGAGAGSAASALGAAAGGGSGGAGPAGSGSGASVISVGGPVSGGGSLFTITDASSLSVTAQVDETDVLAVKPGVSAHVQLNAVPGADYQGTVTAVDPNSTTSTQGGVTYTVRISLARGTLADGSTAPAPLPGMSAIADLDVLTVQHALSVPSAALVTDGSVTSVWLVSGGVVHKQPIQLGAQGDKTVQVLGGLNAGDRIVVAGADKVADGDHVG</sequence>
<gene>
    <name evidence="6" type="ORF">KGA66_18480</name>
</gene>
<dbReference type="InterPro" id="IPR011053">
    <property type="entry name" value="Single_hybrid_motif"/>
</dbReference>
<dbReference type="PROSITE" id="PS51257">
    <property type="entry name" value="PROKAR_LIPOPROTEIN"/>
    <property type="match status" value="1"/>
</dbReference>
<dbReference type="PRINTS" id="PR01490">
    <property type="entry name" value="RTXTOXIND"/>
</dbReference>
<protein>
    <submittedName>
        <fullName evidence="6">Efflux RND transporter periplasmic adaptor subunit</fullName>
    </submittedName>
</protein>
<evidence type="ECO:0000256" key="1">
    <source>
        <dbReference type="ARBA" id="ARBA00009477"/>
    </source>
</evidence>
<feature type="domain" description="YknX-like C-terminal permuted SH3-like" evidence="4">
    <location>
        <begin position="400"/>
        <end position="466"/>
    </location>
</feature>
<proteinExistence type="inferred from homology"/>
<dbReference type="EMBL" id="JAGSXH010000068">
    <property type="protein sequence ID" value="MBS2965050.1"/>
    <property type="molecule type" value="Genomic_DNA"/>
</dbReference>
<evidence type="ECO:0000256" key="3">
    <source>
        <dbReference type="SAM" id="SignalP"/>
    </source>
</evidence>
<dbReference type="NCBIfam" id="TIGR01730">
    <property type="entry name" value="RND_mfp"/>
    <property type="match status" value="1"/>
</dbReference>
<evidence type="ECO:0000256" key="2">
    <source>
        <dbReference type="SAM" id="MobiDB-lite"/>
    </source>
</evidence>
<dbReference type="InterPro" id="IPR058637">
    <property type="entry name" value="YknX-like_C"/>
</dbReference>
<dbReference type="Proteomes" id="UP000677913">
    <property type="component" value="Unassembled WGS sequence"/>
</dbReference>
<dbReference type="GO" id="GO:1990281">
    <property type="term" value="C:efflux pump complex"/>
    <property type="evidence" value="ECO:0007669"/>
    <property type="project" value="TreeGrafter"/>
</dbReference>
<keyword evidence="3" id="KW-0732">Signal</keyword>
<dbReference type="Gene3D" id="2.40.420.20">
    <property type="match status" value="1"/>
</dbReference>
<dbReference type="PANTHER" id="PTHR30469">
    <property type="entry name" value="MULTIDRUG RESISTANCE PROTEIN MDTA"/>
    <property type="match status" value="1"/>
</dbReference>
<dbReference type="SUPFAM" id="SSF51230">
    <property type="entry name" value="Single hybrid motif"/>
    <property type="match status" value="1"/>
</dbReference>
<evidence type="ECO:0000259" key="4">
    <source>
        <dbReference type="Pfam" id="PF25989"/>
    </source>
</evidence>
<dbReference type="InterPro" id="IPR058982">
    <property type="entry name" value="Beta-barrel_AprE"/>
</dbReference>
<evidence type="ECO:0000313" key="7">
    <source>
        <dbReference type="Proteomes" id="UP000677913"/>
    </source>
</evidence>
<evidence type="ECO:0000259" key="5">
    <source>
        <dbReference type="Pfam" id="PF26002"/>
    </source>
</evidence>